<evidence type="ECO:0000259" key="3">
    <source>
        <dbReference type="Pfam" id="PF07859"/>
    </source>
</evidence>
<dbReference type="GO" id="GO:0004806">
    <property type="term" value="F:triacylglycerol lipase activity"/>
    <property type="evidence" value="ECO:0007669"/>
    <property type="project" value="TreeGrafter"/>
</dbReference>
<accession>A0A1G6U3U2</accession>
<dbReference type="Proteomes" id="UP000199245">
    <property type="component" value="Unassembled WGS sequence"/>
</dbReference>
<dbReference type="Pfam" id="PF07859">
    <property type="entry name" value="Abhydrolase_3"/>
    <property type="match status" value="1"/>
</dbReference>
<evidence type="ECO:0000313" key="4">
    <source>
        <dbReference type="EMBL" id="SDD35951.1"/>
    </source>
</evidence>
<sequence>MALFGDVESHLQADATEHPLGGVLAWQAKPRGSALIDERHVLFNIRGGALAFFGGADAVRLNGKFMSLRTGRIAYSIDYRMPPNHPYPAALDDALAAYRALLEIRRPEEIIVGGVSAGGNLAAALLLRARDEGLPMPAGAILPTPEIDLTESGDTFHILLGVDVTPLLIQVNRLYADGQDLAYPYLSPLFGDVSGFPPTFLQSGTRDLFLSNTVRLHRKLRAAGVRADLHVWEGMTHGGFNVVGGSTPEDREVDVEMQAFIASL</sequence>
<evidence type="ECO:0000256" key="2">
    <source>
        <dbReference type="ARBA" id="ARBA00022801"/>
    </source>
</evidence>
<dbReference type="InterPro" id="IPR029058">
    <property type="entry name" value="AB_hydrolase_fold"/>
</dbReference>
<evidence type="ECO:0000256" key="1">
    <source>
        <dbReference type="ARBA" id="ARBA00010515"/>
    </source>
</evidence>
<comment type="similarity">
    <text evidence="1">Belongs to the 'GDXG' lipolytic enzyme family.</text>
</comment>
<feature type="domain" description="Alpha/beta hydrolase fold-3" evidence="3">
    <location>
        <begin position="65"/>
        <end position="238"/>
    </location>
</feature>
<evidence type="ECO:0000313" key="5">
    <source>
        <dbReference type="Proteomes" id="UP000199245"/>
    </source>
</evidence>
<dbReference type="RefSeq" id="WP_092082883.1">
    <property type="nucleotide sequence ID" value="NZ_FMZW01000010.1"/>
</dbReference>
<reference evidence="4 5" key="1">
    <citation type="submission" date="2016-10" db="EMBL/GenBank/DDBJ databases">
        <authorList>
            <person name="de Groot N.N."/>
        </authorList>
    </citation>
    <scope>NUCLEOTIDE SEQUENCE [LARGE SCALE GENOMIC DNA]</scope>
    <source>
        <strain evidence="4 5">R5</strain>
    </source>
</reference>
<dbReference type="EMBL" id="FMZW01000010">
    <property type="protein sequence ID" value="SDD35951.1"/>
    <property type="molecule type" value="Genomic_DNA"/>
</dbReference>
<organism evidence="4 5">
    <name type="scientific">Bradyrhizobium brasilense</name>
    <dbReference type="NCBI Taxonomy" id="1419277"/>
    <lineage>
        <taxon>Bacteria</taxon>
        <taxon>Pseudomonadati</taxon>
        <taxon>Pseudomonadota</taxon>
        <taxon>Alphaproteobacteria</taxon>
        <taxon>Hyphomicrobiales</taxon>
        <taxon>Nitrobacteraceae</taxon>
        <taxon>Bradyrhizobium</taxon>
    </lineage>
</organism>
<dbReference type="Gene3D" id="3.40.50.1820">
    <property type="entry name" value="alpha/beta hydrolase"/>
    <property type="match status" value="1"/>
</dbReference>
<dbReference type="AlphaFoldDB" id="A0A1G6U3U2"/>
<dbReference type="SUPFAM" id="SSF53474">
    <property type="entry name" value="alpha/beta-Hydrolases"/>
    <property type="match status" value="1"/>
</dbReference>
<dbReference type="PANTHER" id="PTHR48081:SF30">
    <property type="entry name" value="ACETYL-HYDROLASE LIPR-RELATED"/>
    <property type="match status" value="1"/>
</dbReference>
<name>A0A1G6U3U2_9BRAD</name>
<dbReference type="InterPro" id="IPR013094">
    <property type="entry name" value="AB_hydrolase_3"/>
</dbReference>
<protein>
    <submittedName>
        <fullName evidence="4">Alpha/beta hydrolase fold</fullName>
    </submittedName>
</protein>
<dbReference type="PANTHER" id="PTHR48081">
    <property type="entry name" value="AB HYDROLASE SUPERFAMILY PROTEIN C4A8.06C"/>
    <property type="match status" value="1"/>
</dbReference>
<keyword evidence="2 4" id="KW-0378">Hydrolase</keyword>
<dbReference type="InterPro" id="IPR050300">
    <property type="entry name" value="GDXG_lipolytic_enzyme"/>
</dbReference>
<gene>
    <name evidence="4" type="ORF">SAMN05216337_1010111</name>
</gene>
<proteinExistence type="inferred from homology"/>